<protein>
    <recommendedName>
        <fullName evidence="2 5">Basal-body rod modification protein FlgD</fullName>
    </recommendedName>
</protein>
<evidence type="ECO:0000256" key="3">
    <source>
        <dbReference type="ARBA" id="ARBA00022795"/>
    </source>
</evidence>
<organism evidence="8 9">
    <name type="scientific">Undibacterium luofuense</name>
    <dbReference type="NCBI Taxonomy" id="2828733"/>
    <lineage>
        <taxon>Bacteria</taxon>
        <taxon>Pseudomonadati</taxon>
        <taxon>Pseudomonadota</taxon>
        <taxon>Betaproteobacteria</taxon>
        <taxon>Burkholderiales</taxon>
        <taxon>Oxalobacteraceae</taxon>
        <taxon>Undibacterium</taxon>
    </lineage>
</organism>
<evidence type="ECO:0000259" key="6">
    <source>
        <dbReference type="Pfam" id="PF13860"/>
    </source>
</evidence>
<keyword evidence="8" id="KW-0282">Flagellum</keyword>
<evidence type="ECO:0000256" key="4">
    <source>
        <dbReference type="ARBA" id="ARBA00024746"/>
    </source>
</evidence>
<dbReference type="InterPro" id="IPR005648">
    <property type="entry name" value="FlgD"/>
</dbReference>
<dbReference type="Pfam" id="PF13861">
    <property type="entry name" value="FLgD_tudor"/>
    <property type="match status" value="1"/>
</dbReference>
<evidence type="ECO:0000259" key="7">
    <source>
        <dbReference type="Pfam" id="PF13861"/>
    </source>
</evidence>
<proteinExistence type="inferred from homology"/>
<name>A0A941I7Y3_9BURK</name>
<comment type="caution">
    <text evidence="8">The sequence shown here is derived from an EMBL/GenBank/DDBJ whole genome shotgun (WGS) entry which is preliminary data.</text>
</comment>
<dbReference type="InterPro" id="IPR025963">
    <property type="entry name" value="FLgD_Tudor"/>
</dbReference>
<dbReference type="InterPro" id="IPR025965">
    <property type="entry name" value="FlgD/Vpr_Ig-like"/>
</dbReference>
<evidence type="ECO:0000313" key="9">
    <source>
        <dbReference type="Proteomes" id="UP000680067"/>
    </source>
</evidence>
<dbReference type="Gene3D" id="2.60.40.4070">
    <property type="match status" value="1"/>
</dbReference>
<dbReference type="Proteomes" id="UP000680067">
    <property type="component" value="Unassembled WGS sequence"/>
</dbReference>
<dbReference type="RefSeq" id="WP_212688595.1">
    <property type="nucleotide sequence ID" value="NZ_CAXBSD010000070.1"/>
</dbReference>
<keyword evidence="9" id="KW-1185">Reference proteome</keyword>
<dbReference type="Pfam" id="PF03963">
    <property type="entry name" value="FlgD"/>
    <property type="match status" value="1"/>
</dbReference>
<feature type="domain" description="FlgD Tudor-like" evidence="7">
    <location>
        <begin position="88"/>
        <end position="221"/>
    </location>
</feature>
<evidence type="ECO:0000256" key="1">
    <source>
        <dbReference type="ARBA" id="ARBA00010577"/>
    </source>
</evidence>
<dbReference type="Pfam" id="PF13860">
    <property type="entry name" value="FlgD_ig"/>
    <property type="match status" value="1"/>
</dbReference>
<comment type="similarity">
    <text evidence="1 5">Belongs to the FlgD family.</text>
</comment>
<dbReference type="Gene3D" id="2.30.30.910">
    <property type="match status" value="1"/>
</dbReference>
<dbReference type="GO" id="GO:0044781">
    <property type="term" value="P:bacterial-type flagellum organization"/>
    <property type="evidence" value="ECO:0007669"/>
    <property type="project" value="UniProtKB-UniRule"/>
</dbReference>
<sequence>MTTIQSDNTVDQSLLNAMNGTKKTGSSSIQDVQDRFMSLLVAQMKNQDPLNPMDNAAVTSQMAQLSTVTGIEKLNTSMNTMSANMTASQTLQAASMIGHGVITPGNSLPLSSGKAVYSLDLPSNVDSLKVTIKDSTGKVVRNLDLGAQQSGVKNLTWDGKSDTGATLPDDNYTYEVAGTAAGKKIDITSLCFGMVNSVTSGTGGIKLSVSGVGEIGMGDVRQIF</sequence>
<dbReference type="AlphaFoldDB" id="A0A941I7Y3"/>
<evidence type="ECO:0000313" key="8">
    <source>
        <dbReference type="EMBL" id="MBR7783309.1"/>
    </source>
</evidence>
<feature type="domain" description="FlgD/Vpr Ig-like" evidence="6">
    <location>
        <begin position="106"/>
        <end position="181"/>
    </location>
</feature>
<reference evidence="8" key="1">
    <citation type="submission" date="2021-04" db="EMBL/GenBank/DDBJ databases">
        <title>novel species isolated from subtropical streams in China.</title>
        <authorList>
            <person name="Lu H."/>
        </authorList>
    </citation>
    <scope>NUCLEOTIDE SEQUENCE</scope>
    <source>
        <strain evidence="8">LFS511W</strain>
    </source>
</reference>
<keyword evidence="8" id="KW-0966">Cell projection</keyword>
<accession>A0A941I7Y3</accession>
<evidence type="ECO:0000256" key="2">
    <source>
        <dbReference type="ARBA" id="ARBA00016013"/>
    </source>
</evidence>
<dbReference type="EMBL" id="JAGSPN010000011">
    <property type="protein sequence ID" value="MBR7783309.1"/>
    <property type="molecule type" value="Genomic_DNA"/>
</dbReference>
<gene>
    <name evidence="8" type="primary">flgD</name>
    <name evidence="8" type="ORF">KDM89_14235</name>
</gene>
<evidence type="ECO:0000256" key="5">
    <source>
        <dbReference type="RuleBase" id="RU362076"/>
    </source>
</evidence>
<comment type="function">
    <text evidence="4 5">Required for flagellar hook formation. May act as a scaffolding protein.</text>
</comment>
<keyword evidence="3 5" id="KW-1005">Bacterial flagellum biogenesis</keyword>
<keyword evidence="8" id="KW-0969">Cilium</keyword>